<keyword evidence="2" id="KW-1185">Reference proteome</keyword>
<evidence type="ECO:0000313" key="1">
    <source>
        <dbReference type="EMBL" id="NIZ46873.1"/>
    </source>
</evidence>
<dbReference type="GO" id="GO:0005829">
    <property type="term" value="C:cytosol"/>
    <property type="evidence" value="ECO:0007669"/>
    <property type="project" value="TreeGrafter"/>
</dbReference>
<proteinExistence type="predicted"/>
<protein>
    <submittedName>
        <fullName evidence="1">Cof-type HAD-IIB family hydrolase</fullName>
    </submittedName>
</protein>
<dbReference type="Proteomes" id="UP000752013">
    <property type="component" value="Unassembled WGS sequence"/>
</dbReference>
<dbReference type="Gene3D" id="3.40.50.1000">
    <property type="entry name" value="HAD superfamily/HAD-like"/>
    <property type="match status" value="1"/>
</dbReference>
<dbReference type="SUPFAM" id="SSF56784">
    <property type="entry name" value="HAD-like"/>
    <property type="match status" value="1"/>
</dbReference>
<dbReference type="InterPro" id="IPR023214">
    <property type="entry name" value="HAD_sf"/>
</dbReference>
<reference evidence="1" key="1">
    <citation type="submission" date="2020-03" db="EMBL/GenBank/DDBJ databases">
        <title>Spirochaetal bacteria isolated from arthropods constitute a novel genus Entomospira genus novum within the order Spirochaetales.</title>
        <authorList>
            <person name="Grana-Miraglia L."/>
            <person name="Sikutova S."/>
            <person name="Fingerle V."/>
            <person name="Sing A."/>
            <person name="Castillo-Ramirez S."/>
            <person name="Margos G."/>
            <person name="Rudolf I."/>
        </authorList>
    </citation>
    <scope>NUCLEOTIDE SEQUENCE</scope>
    <source>
        <strain evidence="1">BR208</strain>
    </source>
</reference>
<dbReference type="SFLD" id="SFLDS00003">
    <property type="entry name" value="Haloacid_Dehalogenase"/>
    <property type="match status" value="1"/>
</dbReference>
<organism evidence="1 2">
    <name type="scientific">Entomospira nematocerorum</name>
    <dbReference type="NCBI Taxonomy" id="2719987"/>
    <lineage>
        <taxon>Bacteria</taxon>
        <taxon>Pseudomonadati</taxon>
        <taxon>Spirochaetota</taxon>
        <taxon>Spirochaetia</taxon>
        <taxon>Spirochaetales</taxon>
        <taxon>Spirochaetaceae</taxon>
        <taxon>Entomospira</taxon>
    </lineage>
</organism>
<dbReference type="InterPro" id="IPR000150">
    <property type="entry name" value="Cof"/>
</dbReference>
<dbReference type="NCBIfam" id="TIGR01484">
    <property type="entry name" value="HAD-SF-IIB"/>
    <property type="match status" value="1"/>
</dbReference>
<dbReference type="PANTHER" id="PTHR10000">
    <property type="entry name" value="PHOSPHOSERINE PHOSPHATASE"/>
    <property type="match status" value="1"/>
</dbReference>
<dbReference type="NCBIfam" id="TIGR00099">
    <property type="entry name" value="Cof-subfamily"/>
    <property type="match status" value="1"/>
</dbReference>
<name>A0A968GES4_9SPIO</name>
<keyword evidence="1" id="KW-0378">Hydrolase</keyword>
<dbReference type="GO" id="GO:0000287">
    <property type="term" value="F:magnesium ion binding"/>
    <property type="evidence" value="ECO:0007669"/>
    <property type="project" value="TreeGrafter"/>
</dbReference>
<gene>
    <name evidence="1" type="ORF">HCT46_02950</name>
</gene>
<dbReference type="Gene3D" id="3.30.1240.10">
    <property type="match status" value="1"/>
</dbReference>
<sequence>MKEIKMVAIDMDGTILRHDDTGVFISDVTKKAIHDIHNLGIKVVIATGRSYGILKDFIIELGLLDNYHVMCNGAATLSPSGEFINLHGLPMHLYKTMVDRLTHAQIPFAVFDADLSYCLPFAMQADAHAYRESIVRESLLDLSFITKLVIGPYNAQAIEDQVGDLDVSLALSVFQGVTYAEVWPQGLHKGTAVEEVAHIYGIGIDNVMAVGDGGNDKAMLSHVGWGVAMGNATDDVKSHADAVTDTIDNDGLAKALEKYIIRKDFS</sequence>
<dbReference type="GO" id="GO:0016791">
    <property type="term" value="F:phosphatase activity"/>
    <property type="evidence" value="ECO:0007669"/>
    <property type="project" value="TreeGrafter"/>
</dbReference>
<dbReference type="InterPro" id="IPR036412">
    <property type="entry name" value="HAD-like_sf"/>
</dbReference>
<dbReference type="Pfam" id="PF08282">
    <property type="entry name" value="Hydrolase_3"/>
    <property type="match status" value="1"/>
</dbReference>
<dbReference type="InterPro" id="IPR006379">
    <property type="entry name" value="HAD-SF_hydro_IIB"/>
</dbReference>
<comment type="caution">
    <text evidence="1">The sequence shown here is derived from an EMBL/GenBank/DDBJ whole genome shotgun (WGS) entry which is preliminary data.</text>
</comment>
<dbReference type="SFLD" id="SFLDG01140">
    <property type="entry name" value="C2.B:_Phosphomannomutase_and_P"/>
    <property type="match status" value="1"/>
</dbReference>
<dbReference type="EMBL" id="JAATLK010000001">
    <property type="protein sequence ID" value="NIZ46873.1"/>
    <property type="molecule type" value="Genomic_DNA"/>
</dbReference>
<dbReference type="RefSeq" id="WP_167703317.1">
    <property type="nucleotide sequence ID" value="NZ_CP118168.1"/>
</dbReference>
<evidence type="ECO:0000313" key="2">
    <source>
        <dbReference type="Proteomes" id="UP000752013"/>
    </source>
</evidence>
<dbReference type="AlphaFoldDB" id="A0A968GES4"/>
<accession>A0A968GES4</accession>
<dbReference type="PANTHER" id="PTHR10000:SF8">
    <property type="entry name" value="HAD SUPERFAMILY HYDROLASE-LIKE, TYPE 3"/>
    <property type="match status" value="1"/>
</dbReference>
<dbReference type="PROSITE" id="PS01229">
    <property type="entry name" value="COF_2"/>
    <property type="match status" value="1"/>
</dbReference>